<protein>
    <submittedName>
        <fullName evidence="10">Peptidase</fullName>
    </submittedName>
</protein>
<evidence type="ECO:0000256" key="8">
    <source>
        <dbReference type="SAM" id="SignalP"/>
    </source>
</evidence>
<feature type="chain" id="PRO_5007601684" evidence="8">
    <location>
        <begin position="27"/>
        <end position="449"/>
    </location>
</feature>
<dbReference type="GO" id="GO:0046872">
    <property type="term" value="F:metal ion binding"/>
    <property type="evidence" value="ECO:0007669"/>
    <property type="project" value="UniProtKB-KW"/>
</dbReference>
<organism evidence="10 11">
    <name type="scientific">Oceanibaculum pacificum</name>
    <dbReference type="NCBI Taxonomy" id="580166"/>
    <lineage>
        <taxon>Bacteria</taxon>
        <taxon>Pseudomonadati</taxon>
        <taxon>Pseudomonadota</taxon>
        <taxon>Alphaproteobacteria</taxon>
        <taxon>Rhodospirillales</taxon>
        <taxon>Oceanibaculaceae</taxon>
        <taxon>Oceanibaculum</taxon>
    </lineage>
</organism>
<dbReference type="EMBL" id="LPXN01000171">
    <property type="protein sequence ID" value="KZC98332.1"/>
    <property type="molecule type" value="Genomic_DNA"/>
</dbReference>
<dbReference type="InterPro" id="IPR051156">
    <property type="entry name" value="Mito/Outer_Membr_Metalloprot"/>
</dbReference>
<dbReference type="STRING" id="580166.AUP43_03895"/>
<keyword evidence="5" id="KW-0862">Zinc</keyword>
<keyword evidence="6" id="KW-0482">Metalloprotease</keyword>
<dbReference type="InterPro" id="IPR001915">
    <property type="entry name" value="Peptidase_M48"/>
</dbReference>
<dbReference type="OrthoDB" id="9814887at2"/>
<evidence type="ECO:0000256" key="2">
    <source>
        <dbReference type="ARBA" id="ARBA00022670"/>
    </source>
</evidence>
<feature type="signal peptide" evidence="8">
    <location>
        <begin position="1"/>
        <end position="26"/>
    </location>
</feature>
<evidence type="ECO:0000256" key="3">
    <source>
        <dbReference type="ARBA" id="ARBA00022723"/>
    </source>
</evidence>
<dbReference type="PANTHER" id="PTHR22726:SF1">
    <property type="entry name" value="METALLOENDOPEPTIDASE OMA1, MITOCHONDRIAL"/>
    <property type="match status" value="1"/>
</dbReference>
<evidence type="ECO:0000256" key="1">
    <source>
        <dbReference type="ARBA" id="ARBA00001947"/>
    </source>
</evidence>
<keyword evidence="2" id="KW-0645">Protease</keyword>
<evidence type="ECO:0000256" key="7">
    <source>
        <dbReference type="PROSITE-ProRule" id="PRU00339"/>
    </source>
</evidence>
<dbReference type="SUPFAM" id="SSF48452">
    <property type="entry name" value="TPR-like"/>
    <property type="match status" value="1"/>
</dbReference>
<dbReference type="Gene3D" id="3.30.2010.10">
    <property type="entry name" value="Metalloproteases ('zincins'), catalytic domain"/>
    <property type="match status" value="1"/>
</dbReference>
<feature type="repeat" description="TPR" evidence="7">
    <location>
        <begin position="308"/>
        <end position="341"/>
    </location>
</feature>
<evidence type="ECO:0000313" key="11">
    <source>
        <dbReference type="Proteomes" id="UP000076400"/>
    </source>
</evidence>
<dbReference type="InterPro" id="IPR011990">
    <property type="entry name" value="TPR-like_helical_dom_sf"/>
</dbReference>
<dbReference type="GO" id="GO:0004222">
    <property type="term" value="F:metalloendopeptidase activity"/>
    <property type="evidence" value="ECO:0007669"/>
    <property type="project" value="InterPro"/>
</dbReference>
<keyword evidence="8" id="KW-0732">Signal</keyword>
<dbReference type="Proteomes" id="UP000076400">
    <property type="component" value="Unassembled WGS sequence"/>
</dbReference>
<dbReference type="AlphaFoldDB" id="A0A154VAJ7"/>
<reference evidence="10 11" key="1">
    <citation type="submission" date="2015-12" db="EMBL/GenBank/DDBJ databases">
        <title>Genome sequence of Oceanibaculum pacificum MCCC 1A02656.</title>
        <authorList>
            <person name="Lu L."/>
            <person name="Lai Q."/>
            <person name="Shao Z."/>
            <person name="Qian P."/>
        </authorList>
    </citation>
    <scope>NUCLEOTIDE SEQUENCE [LARGE SCALE GENOMIC DNA]</scope>
    <source>
        <strain evidence="10 11">MCCC 1A02656</strain>
    </source>
</reference>
<dbReference type="RefSeq" id="WP_067560223.1">
    <property type="nucleotide sequence ID" value="NZ_LPXN01000171.1"/>
</dbReference>
<dbReference type="Pfam" id="PF01435">
    <property type="entry name" value="Peptidase_M48"/>
    <property type="match status" value="1"/>
</dbReference>
<accession>A0A154VAJ7</accession>
<sequence>MSNIARGLIALIASLGVALTPMRADAAGMSLIRDSEIENTIRDYATPLFAAAGLSPGAIRIYIVNNDDINAFVAGGMNLFLNTGLLVRSESANEVMGVIAHETGHIAGGHLARLQEQLRSASIAQILAMVLGGVAAAASGEGGAAAVLGAGGTEMVRRSLLNYSRTQEQAADQAGTKYLDSIGQSSRGMLQILDKLSGQEMLLTARQSPYVRSHPLTSERLAFVRNHLATSPYADAPLPPGFAMRHKRMVAKLHGFMQQPGRTLMIYPESDTSLPARYARAIAYYRTPDLPRALTAINALIAENPDDPYFNELKGQMLYENGRAREASEAYGRAVKLNPNAPLTRVGHAETLLALNQEPLTRQALAELQEAMRQEPEFSRGWRQLAIAHGRLGEIGLAGLALAEEALLLGRKTDARHQSQRAQALLPVGSPGWLRAQDIENAARKTDDD</sequence>
<keyword evidence="11" id="KW-1185">Reference proteome</keyword>
<dbReference type="GO" id="GO:0051603">
    <property type="term" value="P:proteolysis involved in protein catabolic process"/>
    <property type="evidence" value="ECO:0007669"/>
    <property type="project" value="TreeGrafter"/>
</dbReference>
<dbReference type="InterPro" id="IPR019734">
    <property type="entry name" value="TPR_rpt"/>
</dbReference>
<evidence type="ECO:0000256" key="4">
    <source>
        <dbReference type="ARBA" id="ARBA00022801"/>
    </source>
</evidence>
<name>A0A154VAJ7_9PROT</name>
<gene>
    <name evidence="10" type="ORF">AUP43_03895</name>
</gene>
<evidence type="ECO:0000256" key="5">
    <source>
        <dbReference type="ARBA" id="ARBA00022833"/>
    </source>
</evidence>
<dbReference type="PROSITE" id="PS50005">
    <property type="entry name" value="TPR"/>
    <property type="match status" value="1"/>
</dbReference>
<evidence type="ECO:0000259" key="9">
    <source>
        <dbReference type="Pfam" id="PF01435"/>
    </source>
</evidence>
<dbReference type="Gene3D" id="1.25.40.10">
    <property type="entry name" value="Tetratricopeptide repeat domain"/>
    <property type="match status" value="1"/>
</dbReference>
<comment type="caution">
    <text evidence="10">The sequence shown here is derived from an EMBL/GenBank/DDBJ whole genome shotgun (WGS) entry which is preliminary data.</text>
</comment>
<dbReference type="CDD" id="cd07324">
    <property type="entry name" value="M48C_Oma1-like"/>
    <property type="match status" value="1"/>
</dbReference>
<evidence type="ECO:0000313" key="10">
    <source>
        <dbReference type="EMBL" id="KZC98332.1"/>
    </source>
</evidence>
<evidence type="ECO:0000256" key="6">
    <source>
        <dbReference type="ARBA" id="ARBA00023049"/>
    </source>
</evidence>
<dbReference type="PANTHER" id="PTHR22726">
    <property type="entry name" value="METALLOENDOPEPTIDASE OMA1"/>
    <property type="match status" value="1"/>
</dbReference>
<keyword evidence="7" id="KW-0802">TPR repeat</keyword>
<keyword evidence="4" id="KW-0378">Hydrolase</keyword>
<dbReference type="GO" id="GO:0016020">
    <property type="term" value="C:membrane"/>
    <property type="evidence" value="ECO:0007669"/>
    <property type="project" value="TreeGrafter"/>
</dbReference>
<proteinExistence type="predicted"/>
<feature type="domain" description="Peptidase M48" evidence="9">
    <location>
        <begin position="35"/>
        <end position="226"/>
    </location>
</feature>
<keyword evidence="3" id="KW-0479">Metal-binding</keyword>
<comment type="cofactor">
    <cofactor evidence="1">
        <name>Zn(2+)</name>
        <dbReference type="ChEBI" id="CHEBI:29105"/>
    </cofactor>
</comment>